<dbReference type="RefSeq" id="WP_141237379.1">
    <property type="nucleotide sequence ID" value="NZ_BSNC01000001.1"/>
</dbReference>
<reference evidence="2" key="1">
    <citation type="journal article" date="2014" name="Int. J. Syst. Evol. Microbiol.">
        <title>Complete genome sequence of Corynebacterium casei LMG S-19264T (=DSM 44701T), isolated from a smear-ripened cheese.</title>
        <authorList>
            <consortium name="US DOE Joint Genome Institute (JGI-PGF)"/>
            <person name="Walter F."/>
            <person name="Albersmeier A."/>
            <person name="Kalinowski J."/>
            <person name="Ruckert C."/>
        </authorList>
    </citation>
    <scope>NUCLEOTIDE SEQUENCE</scope>
    <source>
        <strain evidence="2">NBRC 101628</strain>
    </source>
</reference>
<gene>
    <name evidence="2" type="ORF">GCM10007895_03130</name>
</gene>
<evidence type="ECO:0000313" key="3">
    <source>
        <dbReference type="Proteomes" id="UP001161422"/>
    </source>
</evidence>
<dbReference type="AlphaFoldDB" id="A0AA37W0H1"/>
<proteinExistence type="predicted"/>
<comment type="caution">
    <text evidence="2">The sequence shown here is derived from an EMBL/GenBank/DDBJ whole genome shotgun (WGS) entry which is preliminary data.</text>
</comment>
<evidence type="ECO:0008006" key="4">
    <source>
        <dbReference type="Google" id="ProtNLM"/>
    </source>
</evidence>
<protein>
    <recommendedName>
        <fullName evidence="4">DUF4397 domain-containing protein</fullName>
    </recommendedName>
</protein>
<reference evidence="2" key="2">
    <citation type="submission" date="2023-01" db="EMBL/GenBank/DDBJ databases">
        <title>Draft genome sequence of Paraferrimonas sedimenticola strain NBRC 101628.</title>
        <authorList>
            <person name="Sun Q."/>
            <person name="Mori K."/>
        </authorList>
    </citation>
    <scope>NUCLEOTIDE SEQUENCE</scope>
    <source>
        <strain evidence="2">NBRC 101628</strain>
    </source>
</reference>
<dbReference type="EMBL" id="BSNC01000001">
    <property type="protein sequence ID" value="GLP95007.1"/>
    <property type="molecule type" value="Genomic_DNA"/>
</dbReference>
<keyword evidence="3" id="KW-1185">Reference proteome</keyword>
<evidence type="ECO:0000313" key="2">
    <source>
        <dbReference type="EMBL" id="GLP95007.1"/>
    </source>
</evidence>
<sequence>MMFSTPFKPLIVTLTLALGVSACGSDDDDAMGHLQLYNGSSNAPQVYLELDETLYGSAEFSQATYTSDVETGSYPAQLMWYDTYGQSQVVWEDDLNISSDQYTWVALVGDLEDAQVQQYQFALESPEEGFDTRIFNLDTELSLDVYYSAAHESFEDAQMLQSVAPLEMTDTHNLDLGDYKFYLTQSGEQTPIMESQGITFAYNNQYKLVIRDNLGAGAAPYSMDIVSLHYTTELVDTNNTAQVRVFNGYQDIDNINWQVVGSTGESELTALSHGHFSAPIELEYGDYSMKSWNADSGELLSENHLLSLAANEHQSVFYYRQFEEDEDSGEITEYYRVLTSKDMVSDSLYSHQLQIANLSHSYTSIRVHLVRADETIDNATYKVLGLGNAMGLLTLPNDSYQAMVTYVEDGQTLLLGSLDLGDLSEQSTSYLVVEETADGIELLHLHD</sequence>
<accession>A0AA37W0H1</accession>
<feature type="signal peptide" evidence="1">
    <location>
        <begin position="1"/>
        <end position="24"/>
    </location>
</feature>
<keyword evidence="1" id="KW-0732">Signal</keyword>
<feature type="chain" id="PRO_5041288433" description="DUF4397 domain-containing protein" evidence="1">
    <location>
        <begin position="25"/>
        <end position="447"/>
    </location>
</feature>
<evidence type="ECO:0000256" key="1">
    <source>
        <dbReference type="SAM" id="SignalP"/>
    </source>
</evidence>
<organism evidence="2 3">
    <name type="scientific">Paraferrimonas sedimenticola</name>
    <dbReference type="NCBI Taxonomy" id="375674"/>
    <lineage>
        <taxon>Bacteria</taxon>
        <taxon>Pseudomonadati</taxon>
        <taxon>Pseudomonadota</taxon>
        <taxon>Gammaproteobacteria</taxon>
        <taxon>Alteromonadales</taxon>
        <taxon>Ferrimonadaceae</taxon>
        <taxon>Paraferrimonas</taxon>
    </lineage>
</organism>
<name>A0AA37W0H1_9GAMM</name>
<dbReference type="Proteomes" id="UP001161422">
    <property type="component" value="Unassembled WGS sequence"/>
</dbReference>